<evidence type="ECO:0000256" key="3">
    <source>
        <dbReference type="ARBA" id="ARBA00022692"/>
    </source>
</evidence>
<organism evidence="11 12">
    <name type="scientific">Dioscorea zingiberensis</name>
    <dbReference type="NCBI Taxonomy" id="325984"/>
    <lineage>
        <taxon>Eukaryota</taxon>
        <taxon>Viridiplantae</taxon>
        <taxon>Streptophyta</taxon>
        <taxon>Embryophyta</taxon>
        <taxon>Tracheophyta</taxon>
        <taxon>Spermatophyta</taxon>
        <taxon>Magnoliopsida</taxon>
        <taxon>Liliopsida</taxon>
        <taxon>Dioscoreales</taxon>
        <taxon>Dioscoreaceae</taxon>
        <taxon>Dioscorea</taxon>
    </lineage>
</organism>
<feature type="transmembrane region" description="Helical" evidence="9">
    <location>
        <begin position="89"/>
        <end position="110"/>
    </location>
</feature>
<evidence type="ECO:0000313" key="11">
    <source>
        <dbReference type="EMBL" id="KAJ0968892.1"/>
    </source>
</evidence>
<evidence type="ECO:0000256" key="7">
    <source>
        <dbReference type="ARBA" id="ARBA00032043"/>
    </source>
</evidence>
<keyword evidence="6 9" id="KW-0472">Membrane</keyword>
<keyword evidence="5 9" id="KW-1133">Transmembrane helix</keyword>
<dbReference type="Gene3D" id="1.20.1250.20">
    <property type="entry name" value="MFS general substrate transporter like domains"/>
    <property type="match status" value="1"/>
</dbReference>
<keyword evidence="12" id="KW-1185">Reference proteome</keyword>
<reference evidence="11" key="1">
    <citation type="submission" date="2021-03" db="EMBL/GenBank/DDBJ databases">
        <authorList>
            <person name="Li Z."/>
            <person name="Yang C."/>
        </authorList>
    </citation>
    <scope>NUCLEOTIDE SEQUENCE</scope>
    <source>
        <strain evidence="11">Dzin_1.0</strain>
        <tissue evidence="11">Leaf</tissue>
    </source>
</reference>
<dbReference type="GO" id="GO:0006817">
    <property type="term" value="P:phosphate ion transport"/>
    <property type="evidence" value="ECO:0007669"/>
    <property type="project" value="UniProtKB-KW"/>
</dbReference>
<evidence type="ECO:0000256" key="1">
    <source>
        <dbReference type="ARBA" id="ARBA00004141"/>
    </source>
</evidence>
<dbReference type="AlphaFoldDB" id="A0A9D5CA71"/>
<evidence type="ECO:0000256" key="5">
    <source>
        <dbReference type="ARBA" id="ARBA00022989"/>
    </source>
</evidence>
<evidence type="ECO:0000256" key="4">
    <source>
        <dbReference type="ARBA" id="ARBA00022847"/>
    </source>
</evidence>
<dbReference type="EMBL" id="JAGGNH010000006">
    <property type="protein sequence ID" value="KAJ0968892.1"/>
    <property type="molecule type" value="Genomic_DNA"/>
</dbReference>
<keyword evidence="2" id="KW-0592">Phosphate transport</keyword>
<dbReference type="InterPro" id="IPR036259">
    <property type="entry name" value="MFS_trans_sf"/>
</dbReference>
<comment type="caution">
    <text evidence="11">The sequence shown here is derived from an EMBL/GenBank/DDBJ whole genome shotgun (WGS) entry which is preliminary data.</text>
</comment>
<sequence>MIIIMVAGFGGFVYYGVQLNVENLNFNLYFTVATNALMEILAVIVGSFLLCLTDRRLLFSLSSVIAGVSSILCINFAKKKSAHSWAQLGLETVGFMAASMAYDILFIYCAELFPTNIRNFGVSLLGQTLMLGGAVAPLLVVLGRLSPAPSFVVFGGFAIFSGILIVWLPDTRNVQLSGSAMKETPLKLSYVYQCVSCDSFHLQFLGRTFTKVERQKLKDQPSNQPRVAILSKEPTIEANFAKAIGVVSKAQASSIARFLPKPERNCGPKIKAQRKIIPLNHASLLGPENIKMNRVFPEENRVKCRKEGDDVFAELS</sequence>
<feature type="domain" description="Major facilitator superfamily (MFS) profile" evidence="10">
    <location>
        <begin position="1"/>
        <end position="173"/>
    </location>
</feature>
<dbReference type="PROSITE" id="PS50850">
    <property type="entry name" value="MFS"/>
    <property type="match status" value="1"/>
</dbReference>
<keyword evidence="4" id="KW-0769">Symport</keyword>
<keyword evidence="2" id="KW-0813">Transport</keyword>
<evidence type="ECO:0000256" key="9">
    <source>
        <dbReference type="SAM" id="Phobius"/>
    </source>
</evidence>
<evidence type="ECO:0000256" key="6">
    <source>
        <dbReference type="ARBA" id="ARBA00023136"/>
    </source>
</evidence>
<comment type="subcellular location">
    <subcellularLocation>
        <location evidence="1">Membrane</location>
        <topology evidence="1">Multi-pass membrane protein</topology>
    </subcellularLocation>
</comment>
<evidence type="ECO:0000313" key="12">
    <source>
        <dbReference type="Proteomes" id="UP001085076"/>
    </source>
</evidence>
<dbReference type="OrthoDB" id="5296287at2759"/>
<evidence type="ECO:0000256" key="8">
    <source>
        <dbReference type="ARBA" id="ARBA00044504"/>
    </source>
</evidence>
<dbReference type="InterPro" id="IPR020846">
    <property type="entry name" value="MFS_dom"/>
</dbReference>
<dbReference type="Proteomes" id="UP001085076">
    <property type="component" value="Miscellaneous, Linkage group lg06"/>
</dbReference>
<feature type="transmembrane region" description="Helical" evidence="9">
    <location>
        <begin position="148"/>
        <end position="168"/>
    </location>
</feature>
<feature type="transmembrane region" description="Helical" evidence="9">
    <location>
        <begin position="122"/>
        <end position="142"/>
    </location>
</feature>
<evidence type="ECO:0000256" key="2">
    <source>
        <dbReference type="ARBA" id="ARBA00022592"/>
    </source>
</evidence>
<dbReference type="SUPFAM" id="SSF103473">
    <property type="entry name" value="MFS general substrate transporter"/>
    <property type="match status" value="1"/>
</dbReference>
<comment type="similarity">
    <text evidence="8">Belongs to the major facilitator superfamily. Phosphate:H(+) symporter (TC 2.A.1.9) family.</text>
</comment>
<protein>
    <recommendedName>
        <fullName evidence="7">H(+)/Pi cotransporter</fullName>
    </recommendedName>
</protein>
<feature type="transmembrane region" description="Helical" evidence="9">
    <location>
        <begin position="57"/>
        <end position="77"/>
    </location>
</feature>
<dbReference type="PANTHER" id="PTHR24064">
    <property type="entry name" value="SOLUTE CARRIER FAMILY 22 MEMBER"/>
    <property type="match status" value="1"/>
</dbReference>
<dbReference type="GO" id="GO:0016020">
    <property type="term" value="C:membrane"/>
    <property type="evidence" value="ECO:0007669"/>
    <property type="project" value="UniProtKB-SubCell"/>
</dbReference>
<dbReference type="Pfam" id="PF00083">
    <property type="entry name" value="Sugar_tr"/>
    <property type="match status" value="1"/>
</dbReference>
<reference evidence="11" key="2">
    <citation type="journal article" date="2022" name="Hortic Res">
        <title>The genome of Dioscorea zingiberensis sheds light on the biosynthesis, origin and evolution of the medicinally important diosgenin saponins.</title>
        <authorList>
            <person name="Li Y."/>
            <person name="Tan C."/>
            <person name="Li Z."/>
            <person name="Guo J."/>
            <person name="Li S."/>
            <person name="Chen X."/>
            <person name="Wang C."/>
            <person name="Dai X."/>
            <person name="Yang H."/>
            <person name="Song W."/>
            <person name="Hou L."/>
            <person name="Xu J."/>
            <person name="Tong Z."/>
            <person name="Xu A."/>
            <person name="Yuan X."/>
            <person name="Wang W."/>
            <person name="Yang Q."/>
            <person name="Chen L."/>
            <person name="Sun Z."/>
            <person name="Wang K."/>
            <person name="Pan B."/>
            <person name="Chen J."/>
            <person name="Bao Y."/>
            <person name="Liu F."/>
            <person name="Qi X."/>
            <person name="Gang D.R."/>
            <person name="Wen J."/>
            <person name="Li J."/>
        </authorList>
    </citation>
    <scope>NUCLEOTIDE SEQUENCE</scope>
    <source>
        <strain evidence="11">Dzin_1.0</strain>
    </source>
</reference>
<dbReference type="InterPro" id="IPR005828">
    <property type="entry name" value="MFS_sugar_transport-like"/>
</dbReference>
<proteinExistence type="inferred from homology"/>
<evidence type="ECO:0000259" key="10">
    <source>
        <dbReference type="PROSITE" id="PS50850"/>
    </source>
</evidence>
<gene>
    <name evidence="11" type="ORF">J5N97_021769</name>
</gene>
<accession>A0A9D5CA71</accession>
<name>A0A9D5CA71_9LILI</name>
<feature type="transmembrane region" description="Helical" evidence="9">
    <location>
        <begin position="28"/>
        <end position="50"/>
    </location>
</feature>
<keyword evidence="3 9" id="KW-0812">Transmembrane</keyword>
<dbReference type="GO" id="GO:0015293">
    <property type="term" value="F:symporter activity"/>
    <property type="evidence" value="ECO:0007669"/>
    <property type="project" value="UniProtKB-KW"/>
</dbReference>